<dbReference type="AlphaFoldDB" id="A0A6J6YRR9"/>
<organism evidence="2">
    <name type="scientific">freshwater metagenome</name>
    <dbReference type="NCBI Taxonomy" id="449393"/>
    <lineage>
        <taxon>unclassified sequences</taxon>
        <taxon>metagenomes</taxon>
        <taxon>ecological metagenomes</taxon>
    </lineage>
</organism>
<dbReference type="GO" id="GO:0016747">
    <property type="term" value="F:acyltransferase activity, transferring groups other than amino-acyl groups"/>
    <property type="evidence" value="ECO:0007669"/>
    <property type="project" value="InterPro"/>
</dbReference>
<evidence type="ECO:0000313" key="2">
    <source>
        <dbReference type="EMBL" id="CAB4811849.1"/>
    </source>
</evidence>
<dbReference type="Gene3D" id="3.40.47.10">
    <property type="match status" value="1"/>
</dbReference>
<reference evidence="2" key="1">
    <citation type="submission" date="2020-05" db="EMBL/GenBank/DDBJ databases">
        <authorList>
            <person name="Chiriac C."/>
            <person name="Salcher M."/>
            <person name="Ghai R."/>
            <person name="Kavagutti S V."/>
        </authorList>
    </citation>
    <scope>NUCLEOTIDE SEQUENCE</scope>
</reference>
<dbReference type="InterPro" id="IPR016039">
    <property type="entry name" value="Thiolase-like"/>
</dbReference>
<sequence>MSAHPLRDRAAIVGVGYTDFMKNSGVSTLALALQAIHAACDDAGISFKQLDGVATHRVGDSVQGAVVLNALGMVDPKFYVDQFGGGSASHTVVGQAAMAVATGVADYVVCWRAINARSEYRMGGTGRPPPDVVEFQYQTPYGYATPPQQFASMASAYMAKYGATREDFGRVAIRQRDNASRNERAMMRTPITMDDYLSSRWIVEPLCLFDCCLETDAAIAVVVTSAERARDLKHTPVLVSGAAWGGGHTLYSNHREDLTTSAAAAMSKRLYAMAGAGPEDIDVGCIYDAFTPLVLVQLEDYGFCAKGEAGAFVAEGTFPFNPHGGHLSAGYVHGINHIAEAVEQLRGNAGARQVAGAEVALSTGQSGYVAGSSSALILRKGEQS</sequence>
<dbReference type="PIRSF" id="PIRSF000429">
    <property type="entry name" value="Ac-CoA_Ac_transf"/>
    <property type="match status" value="1"/>
</dbReference>
<gene>
    <name evidence="2" type="ORF">UFOPK3139_00040</name>
    <name evidence="3" type="ORF">UFOPK3967_01249</name>
</gene>
<proteinExistence type="predicted"/>
<dbReference type="EMBL" id="CAFBOS010000065">
    <property type="protein sequence ID" value="CAB4994796.1"/>
    <property type="molecule type" value="Genomic_DNA"/>
</dbReference>
<protein>
    <submittedName>
        <fullName evidence="2">Unannotated protein</fullName>
    </submittedName>
</protein>
<dbReference type="SUPFAM" id="SSF53901">
    <property type="entry name" value="Thiolase-like"/>
    <property type="match status" value="2"/>
</dbReference>
<evidence type="ECO:0000313" key="3">
    <source>
        <dbReference type="EMBL" id="CAB4994796.1"/>
    </source>
</evidence>
<dbReference type="CDD" id="cd00829">
    <property type="entry name" value="SCP-x_thiolase"/>
    <property type="match status" value="1"/>
</dbReference>
<evidence type="ECO:0000259" key="1">
    <source>
        <dbReference type="Pfam" id="PF22691"/>
    </source>
</evidence>
<dbReference type="PANTHER" id="PTHR42870">
    <property type="entry name" value="ACETYL-COA C-ACETYLTRANSFERASE"/>
    <property type="match status" value="1"/>
</dbReference>
<name>A0A6J6YRR9_9ZZZZ</name>
<dbReference type="InterPro" id="IPR002155">
    <property type="entry name" value="Thiolase"/>
</dbReference>
<accession>A0A6J6YRR9</accession>
<dbReference type="PANTHER" id="PTHR42870:SF1">
    <property type="entry name" value="NON-SPECIFIC LIPID-TRANSFER PROTEIN-LIKE 2"/>
    <property type="match status" value="1"/>
</dbReference>
<feature type="domain" description="Thiolase C-terminal" evidence="1">
    <location>
        <begin position="252"/>
        <end position="378"/>
    </location>
</feature>
<dbReference type="InterPro" id="IPR055140">
    <property type="entry name" value="Thiolase_C_2"/>
</dbReference>
<dbReference type="Pfam" id="PF22691">
    <property type="entry name" value="Thiolase_C_1"/>
    <property type="match status" value="1"/>
</dbReference>
<dbReference type="EMBL" id="CAFABA010000001">
    <property type="protein sequence ID" value="CAB4811849.1"/>
    <property type="molecule type" value="Genomic_DNA"/>
</dbReference>